<feature type="transmembrane region" description="Helical" evidence="1">
    <location>
        <begin position="78"/>
        <end position="98"/>
    </location>
</feature>
<sequence>MNDGDCALNEPIFRSKHPPNAVKLNPSRVDSPRNVFLFVVAENGKRGVVLIGRRRTTLETFCNLLCVSYDICERVEGFFFIVFFSFILKVFGGSLLLLDCTFKVTPTSLSFKFYCIHSFHFSFLLMYIQKLEKSRFFFSFLFDSDFFIVCFPLKP</sequence>
<keyword evidence="3" id="KW-1185">Reference proteome</keyword>
<dbReference type="Proteomes" id="UP000009183">
    <property type="component" value="Chromosome 8"/>
</dbReference>
<evidence type="ECO:0000313" key="3">
    <source>
        <dbReference type="Proteomes" id="UP000009183"/>
    </source>
</evidence>
<organism evidence="2 3">
    <name type="scientific">Vitis vinifera</name>
    <name type="common">Grape</name>
    <dbReference type="NCBI Taxonomy" id="29760"/>
    <lineage>
        <taxon>Eukaryota</taxon>
        <taxon>Viridiplantae</taxon>
        <taxon>Streptophyta</taxon>
        <taxon>Embryophyta</taxon>
        <taxon>Tracheophyta</taxon>
        <taxon>Spermatophyta</taxon>
        <taxon>Magnoliopsida</taxon>
        <taxon>eudicotyledons</taxon>
        <taxon>Gunneridae</taxon>
        <taxon>Pentapetalae</taxon>
        <taxon>rosids</taxon>
        <taxon>Vitales</taxon>
        <taxon>Vitaceae</taxon>
        <taxon>Viteae</taxon>
        <taxon>Vitis</taxon>
    </lineage>
</organism>
<gene>
    <name evidence="2" type="ordered locus">VIT_08s0007g08850</name>
</gene>
<name>D7THT7_VITVI</name>
<dbReference type="EMBL" id="FN595991">
    <property type="protein sequence ID" value="CBI29813.3"/>
    <property type="molecule type" value="Genomic_DNA"/>
</dbReference>
<keyword evidence="1" id="KW-0472">Membrane</keyword>
<proteinExistence type="predicted"/>
<dbReference type="HOGENOM" id="CLU_1698695_0_0_1"/>
<evidence type="ECO:0000256" key="1">
    <source>
        <dbReference type="SAM" id="Phobius"/>
    </source>
</evidence>
<protein>
    <submittedName>
        <fullName evidence="2">Uncharacterized protein</fullName>
    </submittedName>
</protein>
<reference evidence="3" key="1">
    <citation type="journal article" date="2007" name="Nature">
        <title>The grapevine genome sequence suggests ancestral hexaploidization in major angiosperm phyla.</title>
        <authorList>
            <consortium name="The French-Italian Public Consortium for Grapevine Genome Characterization."/>
            <person name="Jaillon O."/>
            <person name="Aury J.-M."/>
            <person name="Noel B."/>
            <person name="Policriti A."/>
            <person name="Clepet C."/>
            <person name="Casagrande A."/>
            <person name="Choisne N."/>
            <person name="Aubourg S."/>
            <person name="Vitulo N."/>
            <person name="Jubin C."/>
            <person name="Vezzi A."/>
            <person name="Legeai F."/>
            <person name="Hugueney P."/>
            <person name="Dasilva C."/>
            <person name="Horner D."/>
            <person name="Mica E."/>
            <person name="Jublot D."/>
            <person name="Poulain J."/>
            <person name="Bruyere C."/>
            <person name="Billault A."/>
            <person name="Segurens B."/>
            <person name="Gouyvenoux M."/>
            <person name="Ugarte E."/>
            <person name="Cattonaro F."/>
            <person name="Anthouard V."/>
            <person name="Vico V."/>
            <person name="Del Fabbro C."/>
            <person name="Alaux M."/>
            <person name="Di Gaspero G."/>
            <person name="Dumas V."/>
            <person name="Felice N."/>
            <person name="Paillard S."/>
            <person name="Juman I."/>
            <person name="Moroldo M."/>
            <person name="Scalabrin S."/>
            <person name="Canaguier A."/>
            <person name="Le Clainche I."/>
            <person name="Malacrida G."/>
            <person name="Durand E."/>
            <person name="Pesole G."/>
            <person name="Laucou V."/>
            <person name="Chatelet P."/>
            <person name="Merdinoglu D."/>
            <person name="Delledonne M."/>
            <person name="Pezzotti M."/>
            <person name="Lecharny A."/>
            <person name="Scarpelli C."/>
            <person name="Artiguenave F."/>
            <person name="Pe M.E."/>
            <person name="Valle G."/>
            <person name="Morgante M."/>
            <person name="Caboche M."/>
            <person name="Adam-Blondon A.-F."/>
            <person name="Weissenbach J."/>
            <person name="Quetier F."/>
            <person name="Wincker P."/>
        </authorList>
    </citation>
    <scope>NUCLEOTIDE SEQUENCE [LARGE SCALE GENOMIC DNA]</scope>
    <source>
        <strain evidence="3">cv. Pinot noir / PN40024</strain>
    </source>
</reference>
<keyword evidence="1" id="KW-1133">Transmembrane helix</keyword>
<dbReference type="PaxDb" id="29760-VIT_08s0007g08850.t01"/>
<dbReference type="AlphaFoldDB" id="D7THT7"/>
<keyword evidence="1" id="KW-0812">Transmembrane</keyword>
<evidence type="ECO:0000313" key="2">
    <source>
        <dbReference type="EMBL" id="CBI29813.3"/>
    </source>
</evidence>
<dbReference type="InParanoid" id="D7THT7"/>
<feature type="transmembrane region" description="Helical" evidence="1">
    <location>
        <begin position="110"/>
        <end position="128"/>
    </location>
</feature>
<accession>D7THT7</accession>